<evidence type="ECO:0000256" key="1">
    <source>
        <dbReference type="ARBA" id="ARBA00001933"/>
    </source>
</evidence>
<comment type="cofactor">
    <cofactor evidence="1 3">
        <name>pyridoxal 5'-phosphate</name>
        <dbReference type="ChEBI" id="CHEBI:597326"/>
    </cofactor>
</comment>
<dbReference type="CDD" id="cd00614">
    <property type="entry name" value="CGS_like"/>
    <property type="match status" value="1"/>
</dbReference>
<keyword evidence="2 3" id="KW-0663">Pyridoxal phosphate</keyword>
<keyword evidence="5" id="KW-1185">Reference proteome</keyword>
<dbReference type="InterPro" id="IPR015421">
    <property type="entry name" value="PyrdxlP-dep_Trfase_major"/>
</dbReference>
<comment type="caution">
    <text evidence="4">The sequence shown here is derived from an EMBL/GenBank/DDBJ whole genome shotgun (WGS) entry which is preliminary data.</text>
</comment>
<dbReference type="RefSeq" id="WP_266349004.1">
    <property type="nucleotide sequence ID" value="NZ_JAPKNG010000003.1"/>
</dbReference>
<dbReference type="Gene3D" id="3.90.1150.10">
    <property type="entry name" value="Aspartate Aminotransferase, domain 1"/>
    <property type="match status" value="1"/>
</dbReference>
<keyword evidence="4" id="KW-0808">Transferase</keyword>
<dbReference type="InterPro" id="IPR015422">
    <property type="entry name" value="PyrdxlP-dep_Trfase_small"/>
</dbReference>
<dbReference type="Pfam" id="PF01053">
    <property type="entry name" value="Cys_Met_Meta_PP"/>
    <property type="match status" value="1"/>
</dbReference>
<comment type="similarity">
    <text evidence="3">Belongs to the trans-sulfuration enzymes family.</text>
</comment>
<gene>
    <name evidence="4" type="ORF">QO014_002485</name>
</gene>
<organism evidence="4 5">
    <name type="scientific">Kaistia dalseonensis</name>
    <dbReference type="NCBI Taxonomy" id="410840"/>
    <lineage>
        <taxon>Bacteria</taxon>
        <taxon>Pseudomonadati</taxon>
        <taxon>Pseudomonadota</taxon>
        <taxon>Alphaproteobacteria</taxon>
        <taxon>Hyphomicrobiales</taxon>
        <taxon>Kaistiaceae</taxon>
        <taxon>Kaistia</taxon>
    </lineage>
</organism>
<accession>A0ABU0H717</accession>
<name>A0ABU0H717_9HYPH</name>
<sequence>MARRIGTRTLALHGGAGPAKPGDPVSPLIVTATSFHTEPDAIGFSANDLAGTPPPFYTRWGNPTVQLLEDRLTALEGGAGTVAFGSGMAAISALFLSRLSAGDHLVLSNVCYAGVAELAQDILPRFGITATLVDTSNTDAVAAAIRPGVTRLVHIETPANPILRLSDIAAIADIAHGAGVALSVDSTIATPIATQPLSLGADYVVHSLTKYICGHGDALGGSVTVRDADQLAPLRSGALIHHGGALSPFAAWLLLRGLETLPGRMSLHEANARILAHFLSQHRSVKSVLWPGLDSHPQAELTARQMRNASGLLSFTVQGDSKALADRLARDLKVIAYAVSLGKTKSLLFYIPTEDILRSSFRLEGEAAASYRAIAGSGVFRFSVGLEDQDDLIDDLARCLD</sequence>
<evidence type="ECO:0000256" key="3">
    <source>
        <dbReference type="RuleBase" id="RU362118"/>
    </source>
</evidence>
<reference evidence="4 5" key="1">
    <citation type="submission" date="2023-07" db="EMBL/GenBank/DDBJ databases">
        <title>Genomic Encyclopedia of Type Strains, Phase IV (KMG-IV): sequencing the most valuable type-strain genomes for metagenomic binning, comparative biology and taxonomic classification.</title>
        <authorList>
            <person name="Goeker M."/>
        </authorList>
    </citation>
    <scope>NUCLEOTIDE SEQUENCE [LARGE SCALE GENOMIC DNA]</scope>
    <source>
        <strain evidence="4 5">B6-8</strain>
    </source>
</reference>
<dbReference type="PROSITE" id="PS00868">
    <property type="entry name" value="CYS_MET_METAB_PP"/>
    <property type="match status" value="1"/>
</dbReference>
<dbReference type="Gene3D" id="3.40.640.10">
    <property type="entry name" value="Type I PLP-dependent aspartate aminotransferase-like (Major domain)"/>
    <property type="match status" value="1"/>
</dbReference>
<dbReference type="GO" id="GO:0003962">
    <property type="term" value="F:cystathionine gamma-synthase activity"/>
    <property type="evidence" value="ECO:0007669"/>
    <property type="project" value="UniProtKB-EC"/>
</dbReference>
<dbReference type="PIRSF" id="PIRSF001434">
    <property type="entry name" value="CGS"/>
    <property type="match status" value="1"/>
</dbReference>
<keyword evidence="4" id="KW-0456">Lyase</keyword>
<dbReference type="PANTHER" id="PTHR11808:SF80">
    <property type="entry name" value="CYSTATHIONINE GAMMA-LYASE"/>
    <property type="match status" value="1"/>
</dbReference>
<evidence type="ECO:0000313" key="5">
    <source>
        <dbReference type="Proteomes" id="UP001241603"/>
    </source>
</evidence>
<dbReference type="SUPFAM" id="SSF53383">
    <property type="entry name" value="PLP-dependent transferases"/>
    <property type="match status" value="1"/>
</dbReference>
<dbReference type="InterPro" id="IPR015424">
    <property type="entry name" value="PyrdxlP-dep_Trfase"/>
</dbReference>
<dbReference type="EMBL" id="JAUSVO010000003">
    <property type="protein sequence ID" value="MDQ0438093.1"/>
    <property type="molecule type" value="Genomic_DNA"/>
</dbReference>
<dbReference type="InterPro" id="IPR054542">
    <property type="entry name" value="Cys_met_metab_PP"/>
</dbReference>
<dbReference type="Proteomes" id="UP001241603">
    <property type="component" value="Unassembled WGS sequence"/>
</dbReference>
<dbReference type="EC" id="4.4.1.11" evidence="4"/>
<proteinExistence type="inferred from homology"/>
<evidence type="ECO:0000256" key="2">
    <source>
        <dbReference type="ARBA" id="ARBA00022898"/>
    </source>
</evidence>
<evidence type="ECO:0000313" key="4">
    <source>
        <dbReference type="EMBL" id="MDQ0438093.1"/>
    </source>
</evidence>
<protein>
    <submittedName>
        <fullName evidence="4">Cystathionine gamma-synthase/methionine-gamma-lyase</fullName>
        <ecNumber evidence="4">2.5.1.48</ecNumber>
        <ecNumber evidence="4">4.4.1.11</ecNumber>
    </submittedName>
</protein>
<dbReference type="GO" id="GO:0018826">
    <property type="term" value="F:methionine gamma-lyase activity"/>
    <property type="evidence" value="ECO:0007669"/>
    <property type="project" value="UniProtKB-EC"/>
</dbReference>
<dbReference type="PANTHER" id="PTHR11808">
    <property type="entry name" value="TRANS-SULFURATION ENZYME FAMILY MEMBER"/>
    <property type="match status" value="1"/>
</dbReference>
<dbReference type="EC" id="2.5.1.48" evidence="4"/>
<dbReference type="InterPro" id="IPR000277">
    <property type="entry name" value="Cys/Met-Metab_PyrdxlP-dep_enz"/>
</dbReference>